<name>A0ABM9BXL9_9BACL</name>
<sequence length="157" mass="18236">MELRRFKDEDINQIVSIFYETVHSVNKRDYTGEQLHAWAPKEEEPLKLKAWKDALSHNFTYVADIKGEIVGFSDMNQEGHVERLFVHKDYLRQGVASALVNTLEAEARRLGLNEMDTEASITARPFFERLGYHVIQQQIVERKGVGLVNFKMVKTLR</sequence>
<evidence type="ECO:0000313" key="3">
    <source>
        <dbReference type="Proteomes" id="UP000838324"/>
    </source>
</evidence>
<keyword evidence="2" id="KW-0808">Transferase</keyword>
<reference evidence="2" key="1">
    <citation type="submission" date="2022-01" db="EMBL/GenBank/DDBJ databases">
        <authorList>
            <person name="Criscuolo A."/>
        </authorList>
    </citation>
    <scope>NUCLEOTIDE SEQUENCE</scope>
    <source>
        <strain evidence="2">CIP111892</strain>
    </source>
</reference>
<dbReference type="PANTHER" id="PTHR43451">
    <property type="entry name" value="ACETYLTRANSFERASE (GNAT) FAMILY PROTEIN"/>
    <property type="match status" value="1"/>
</dbReference>
<organism evidence="2 3">
    <name type="scientific">Paenibacillus auburnensis</name>
    <dbReference type="NCBI Taxonomy" id="2905649"/>
    <lineage>
        <taxon>Bacteria</taxon>
        <taxon>Bacillati</taxon>
        <taxon>Bacillota</taxon>
        <taxon>Bacilli</taxon>
        <taxon>Bacillales</taxon>
        <taxon>Paenibacillaceae</taxon>
        <taxon>Paenibacillus</taxon>
    </lineage>
</organism>
<dbReference type="Pfam" id="PF13673">
    <property type="entry name" value="Acetyltransf_10"/>
    <property type="match status" value="1"/>
</dbReference>
<dbReference type="PROSITE" id="PS51186">
    <property type="entry name" value="GNAT"/>
    <property type="match status" value="1"/>
</dbReference>
<accession>A0ABM9BXL9</accession>
<dbReference type="InterPro" id="IPR052564">
    <property type="entry name" value="N-acetyltrans/Recomb-assoc"/>
</dbReference>
<dbReference type="EC" id="2.3.1.-" evidence="2"/>
<dbReference type="PANTHER" id="PTHR43451:SF1">
    <property type="entry name" value="ACETYLTRANSFERASE"/>
    <property type="match status" value="1"/>
</dbReference>
<keyword evidence="2" id="KW-0012">Acyltransferase</keyword>
<gene>
    <name evidence="2" type="primary">yafP</name>
    <name evidence="2" type="ORF">PAECIP111892_02130</name>
</gene>
<dbReference type="InterPro" id="IPR016181">
    <property type="entry name" value="Acyl_CoA_acyltransferase"/>
</dbReference>
<dbReference type="CDD" id="cd04301">
    <property type="entry name" value="NAT_SF"/>
    <property type="match status" value="1"/>
</dbReference>
<evidence type="ECO:0000313" key="2">
    <source>
        <dbReference type="EMBL" id="CAH1195933.1"/>
    </source>
</evidence>
<dbReference type="RefSeq" id="WP_236332602.1">
    <property type="nucleotide sequence ID" value="NZ_CAKMMG010000001.1"/>
</dbReference>
<protein>
    <submittedName>
        <fullName evidence="2">N-acetyltransferase YafP</fullName>
        <ecNumber evidence="2">2.3.1.-</ecNumber>
    </submittedName>
</protein>
<dbReference type="Gene3D" id="3.40.630.30">
    <property type="match status" value="1"/>
</dbReference>
<comment type="caution">
    <text evidence="2">The sequence shown here is derived from an EMBL/GenBank/DDBJ whole genome shotgun (WGS) entry which is preliminary data.</text>
</comment>
<proteinExistence type="predicted"/>
<feature type="domain" description="N-acetyltransferase" evidence="1">
    <location>
        <begin position="1"/>
        <end position="157"/>
    </location>
</feature>
<dbReference type="GO" id="GO:0016746">
    <property type="term" value="F:acyltransferase activity"/>
    <property type="evidence" value="ECO:0007669"/>
    <property type="project" value="UniProtKB-KW"/>
</dbReference>
<keyword evidence="3" id="KW-1185">Reference proteome</keyword>
<dbReference type="SUPFAM" id="SSF55729">
    <property type="entry name" value="Acyl-CoA N-acyltransferases (Nat)"/>
    <property type="match status" value="1"/>
</dbReference>
<dbReference type="Proteomes" id="UP000838324">
    <property type="component" value="Unassembled WGS sequence"/>
</dbReference>
<dbReference type="EMBL" id="CAKMMG010000001">
    <property type="protein sequence ID" value="CAH1195933.1"/>
    <property type="molecule type" value="Genomic_DNA"/>
</dbReference>
<dbReference type="InterPro" id="IPR000182">
    <property type="entry name" value="GNAT_dom"/>
</dbReference>
<evidence type="ECO:0000259" key="1">
    <source>
        <dbReference type="PROSITE" id="PS51186"/>
    </source>
</evidence>